<evidence type="ECO:0000256" key="1">
    <source>
        <dbReference type="ARBA" id="ARBA00001946"/>
    </source>
</evidence>
<dbReference type="Proteomes" id="UP000568839">
    <property type="component" value="Unassembled WGS sequence"/>
</dbReference>
<gene>
    <name evidence="4" type="ORF">HNR44_002313</name>
</gene>
<comment type="cofactor">
    <cofactor evidence="1">
        <name>Mg(2+)</name>
        <dbReference type="ChEBI" id="CHEBI:18420"/>
    </cofactor>
</comment>
<evidence type="ECO:0000313" key="4">
    <source>
        <dbReference type="EMBL" id="MBB6450330.1"/>
    </source>
</evidence>
<protein>
    <submittedName>
        <fullName evidence="4">8-oxo-dGTP diphosphatase</fullName>
        <ecNumber evidence="4">3.6.1.55</ecNumber>
    </submittedName>
</protein>
<dbReference type="Gene3D" id="3.90.79.10">
    <property type="entry name" value="Nucleoside Triphosphate Pyrophosphohydrolase"/>
    <property type="match status" value="1"/>
</dbReference>
<dbReference type="PANTHER" id="PTHR43046">
    <property type="entry name" value="GDP-MANNOSE MANNOSYL HYDROLASE"/>
    <property type="match status" value="1"/>
</dbReference>
<reference evidence="4 5" key="1">
    <citation type="submission" date="2020-08" db="EMBL/GenBank/DDBJ databases">
        <title>Genomic Encyclopedia of Type Strains, Phase IV (KMG-IV): sequencing the most valuable type-strain genomes for metagenomic binning, comparative biology and taxonomic classification.</title>
        <authorList>
            <person name="Goeker M."/>
        </authorList>
    </citation>
    <scope>NUCLEOTIDE SEQUENCE [LARGE SCALE GENOMIC DNA]</scope>
    <source>
        <strain evidence="4 5">DSM 21769</strain>
    </source>
</reference>
<proteinExistence type="predicted"/>
<keyword evidence="2 4" id="KW-0378">Hydrolase</keyword>
<dbReference type="GO" id="GO:0035539">
    <property type="term" value="F:8-oxo-7,8-dihydrodeoxyguanosine triphosphate pyrophosphatase activity"/>
    <property type="evidence" value="ECO:0007669"/>
    <property type="project" value="UniProtKB-EC"/>
</dbReference>
<keyword evidence="5" id="KW-1185">Reference proteome</keyword>
<dbReference type="InterPro" id="IPR000086">
    <property type="entry name" value="NUDIX_hydrolase_dom"/>
</dbReference>
<evidence type="ECO:0000259" key="3">
    <source>
        <dbReference type="PROSITE" id="PS51462"/>
    </source>
</evidence>
<dbReference type="PROSITE" id="PS00893">
    <property type="entry name" value="NUDIX_BOX"/>
    <property type="match status" value="1"/>
</dbReference>
<sequence>MQRVANCVLTYNERVLLLQKPSRNWMVAPGGKMEHGETPLATVRREFKEETGVQIITPELKAVSTVVIQEEGQTTSEWMLFSFFAENYKGNVWERSPEGILHWKNQEDVFSQPMAPGDHDLFQHLLKNEGMLFSTFYYTPDFQLLDLKHETV</sequence>
<dbReference type="RefSeq" id="WP_184404384.1">
    <property type="nucleotide sequence ID" value="NZ_JACHHJ010000003.1"/>
</dbReference>
<dbReference type="SUPFAM" id="SSF55811">
    <property type="entry name" value="Nudix"/>
    <property type="match status" value="1"/>
</dbReference>
<dbReference type="EC" id="3.6.1.55" evidence="4"/>
<dbReference type="PROSITE" id="PS51462">
    <property type="entry name" value="NUDIX"/>
    <property type="match status" value="1"/>
</dbReference>
<evidence type="ECO:0000256" key="2">
    <source>
        <dbReference type="ARBA" id="ARBA00022801"/>
    </source>
</evidence>
<dbReference type="CDD" id="cd18886">
    <property type="entry name" value="NUDIX_MutT_Nudt1"/>
    <property type="match status" value="1"/>
</dbReference>
<comment type="caution">
    <text evidence="4">The sequence shown here is derived from an EMBL/GenBank/DDBJ whole genome shotgun (WGS) entry which is preliminary data.</text>
</comment>
<dbReference type="InterPro" id="IPR015797">
    <property type="entry name" value="NUDIX_hydrolase-like_dom_sf"/>
</dbReference>
<dbReference type="EMBL" id="JACHHJ010000003">
    <property type="protein sequence ID" value="MBB6450330.1"/>
    <property type="molecule type" value="Genomic_DNA"/>
</dbReference>
<dbReference type="Pfam" id="PF00293">
    <property type="entry name" value="NUDIX"/>
    <property type="match status" value="1"/>
</dbReference>
<name>A0A841PNI4_9BACL</name>
<organism evidence="4 5">
    <name type="scientific">Geomicrobium halophilum</name>
    <dbReference type="NCBI Taxonomy" id="549000"/>
    <lineage>
        <taxon>Bacteria</taxon>
        <taxon>Bacillati</taxon>
        <taxon>Bacillota</taxon>
        <taxon>Bacilli</taxon>
        <taxon>Bacillales</taxon>
        <taxon>Geomicrobium</taxon>
    </lineage>
</organism>
<dbReference type="InterPro" id="IPR020084">
    <property type="entry name" value="NUDIX_hydrolase_CS"/>
</dbReference>
<dbReference type="AlphaFoldDB" id="A0A841PNI4"/>
<feature type="domain" description="Nudix hydrolase" evidence="3">
    <location>
        <begin position="1"/>
        <end position="127"/>
    </location>
</feature>
<accession>A0A841PNI4</accession>
<dbReference type="PANTHER" id="PTHR43046:SF14">
    <property type="entry name" value="MUTT_NUDIX FAMILY PROTEIN"/>
    <property type="match status" value="1"/>
</dbReference>
<evidence type="ECO:0000313" key="5">
    <source>
        <dbReference type="Proteomes" id="UP000568839"/>
    </source>
</evidence>